<feature type="compositionally biased region" description="Basic and acidic residues" evidence="1">
    <location>
        <begin position="228"/>
        <end position="256"/>
    </location>
</feature>
<name>A0A4U6W326_SETVI</name>
<protein>
    <submittedName>
        <fullName evidence="2">Uncharacterized protein</fullName>
    </submittedName>
</protein>
<proteinExistence type="predicted"/>
<feature type="region of interest" description="Disordered" evidence="1">
    <location>
        <begin position="218"/>
        <end position="262"/>
    </location>
</feature>
<dbReference type="AlphaFoldDB" id="A0A4U6W326"/>
<dbReference type="Gramene" id="TKW36850">
    <property type="protein sequence ID" value="TKW36850"/>
    <property type="gene ID" value="SEVIR_1G008900v2"/>
</dbReference>
<dbReference type="Proteomes" id="UP000298652">
    <property type="component" value="Chromosome 1"/>
</dbReference>
<feature type="region of interest" description="Disordered" evidence="1">
    <location>
        <begin position="120"/>
        <end position="153"/>
    </location>
</feature>
<dbReference type="EMBL" id="CM016552">
    <property type="protein sequence ID" value="TKW36850.1"/>
    <property type="molecule type" value="Genomic_DNA"/>
</dbReference>
<evidence type="ECO:0000313" key="3">
    <source>
        <dbReference type="Proteomes" id="UP000298652"/>
    </source>
</evidence>
<evidence type="ECO:0000256" key="1">
    <source>
        <dbReference type="SAM" id="MobiDB-lite"/>
    </source>
</evidence>
<reference evidence="2" key="1">
    <citation type="submission" date="2019-03" db="EMBL/GenBank/DDBJ databases">
        <title>WGS assembly of Setaria viridis.</title>
        <authorList>
            <person name="Huang P."/>
            <person name="Jenkins J."/>
            <person name="Grimwood J."/>
            <person name="Barry K."/>
            <person name="Healey A."/>
            <person name="Mamidi S."/>
            <person name="Sreedasyam A."/>
            <person name="Shu S."/>
            <person name="Feldman M."/>
            <person name="Wu J."/>
            <person name="Yu Y."/>
            <person name="Chen C."/>
            <person name="Johnson J."/>
            <person name="Rokhsar D."/>
            <person name="Baxter I."/>
            <person name="Schmutz J."/>
            <person name="Brutnell T."/>
            <person name="Kellogg E."/>
        </authorList>
    </citation>
    <scope>NUCLEOTIDE SEQUENCE [LARGE SCALE GENOMIC DNA]</scope>
</reference>
<feature type="compositionally biased region" description="Basic residues" evidence="1">
    <location>
        <begin position="218"/>
        <end position="227"/>
    </location>
</feature>
<gene>
    <name evidence="2" type="ORF">SEVIR_1G008900v2</name>
</gene>
<evidence type="ECO:0000313" key="2">
    <source>
        <dbReference type="EMBL" id="TKW36850.1"/>
    </source>
</evidence>
<organism evidence="2 3">
    <name type="scientific">Setaria viridis</name>
    <name type="common">Green bristlegrass</name>
    <name type="synonym">Setaria italica subsp. viridis</name>
    <dbReference type="NCBI Taxonomy" id="4556"/>
    <lineage>
        <taxon>Eukaryota</taxon>
        <taxon>Viridiplantae</taxon>
        <taxon>Streptophyta</taxon>
        <taxon>Embryophyta</taxon>
        <taxon>Tracheophyta</taxon>
        <taxon>Spermatophyta</taxon>
        <taxon>Magnoliopsida</taxon>
        <taxon>Liliopsida</taxon>
        <taxon>Poales</taxon>
        <taxon>Poaceae</taxon>
        <taxon>PACMAD clade</taxon>
        <taxon>Panicoideae</taxon>
        <taxon>Panicodae</taxon>
        <taxon>Paniceae</taxon>
        <taxon>Cenchrinae</taxon>
        <taxon>Setaria</taxon>
    </lineage>
</organism>
<keyword evidence="3" id="KW-1185">Reference proteome</keyword>
<sequence length="262" mass="29131">MPCRILVHLHEHRWLTDADEVELIVEDTSHQHQTRQPPRGRGLQASGVVKITNVPAPLTSLTTLCTMLRPQCRLGEGDFKCIGLLVHRESTDFSSPSFLPSFLASVLRFAKQKNWCCRPPDAPSTAARRGRAAPLSGTVARPSPPPLPLDGAGPRHRPTLPLARHPLHYRTVCRALAIGPSKVAPRRGLATTTAPCRGPTTAAPRRGPDTIAAERMRLMGRRPRRARAKEERGRGGEKREERGRGGEKREEDDTWVHLRWVK</sequence>
<accession>A0A4U6W326</accession>